<dbReference type="EMBL" id="JXYQ01000073">
    <property type="protein sequence ID" value="KJA09062.1"/>
    <property type="molecule type" value="Genomic_DNA"/>
</dbReference>
<dbReference type="OrthoDB" id="9767864at2"/>
<protein>
    <submittedName>
        <fullName evidence="5">Tail sheath protein</fullName>
    </submittedName>
</protein>
<evidence type="ECO:0000313" key="6">
    <source>
        <dbReference type="Proteomes" id="UP000032566"/>
    </source>
</evidence>
<gene>
    <name evidence="5" type="ORF">RP29_18455</name>
</gene>
<feature type="domain" description="Tail sheath protein subtilisin-like" evidence="2">
    <location>
        <begin position="119"/>
        <end position="284"/>
    </location>
</feature>
<comment type="caution">
    <text evidence="5">The sequence shown here is derived from an EMBL/GenBank/DDBJ whole genome shotgun (WGS) entry which is preliminary data.</text>
</comment>
<organism evidence="5 6">
    <name type="scientific">Acidovorax temperans</name>
    <dbReference type="NCBI Taxonomy" id="80878"/>
    <lineage>
        <taxon>Bacteria</taxon>
        <taxon>Pseudomonadati</taxon>
        <taxon>Pseudomonadota</taxon>
        <taxon>Betaproteobacteria</taxon>
        <taxon>Burkholderiales</taxon>
        <taxon>Comamonadaceae</taxon>
        <taxon>Acidovorax</taxon>
    </lineage>
</organism>
<dbReference type="Proteomes" id="UP000032566">
    <property type="component" value="Unassembled WGS sequence"/>
</dbReference>
<reference evidence="5 6" key="1">
    <citation type="submission" date="2014-12" db="EMBL/GenBank/DDBJ databases">
        <title>Isolation of bacteria from lake water.</title>
        <authorList>
            <person name="Sheng K.-Y."/>
            <person name="Chin P.-S."/>
            <person name="Chan K.-G."/>
            <person name="Tan G.S."/>
        </authorList>
    </citation>
    <scope>NUCLEOTIDE SEQUENCE [LARGE SCALE GENOMIC DNA]</scope>
    <source>
        <strain evidence="5 6">KY4</strain>
    </source>
</reference>
<evidence type="ECO:0000313" key="5">
    <source>
        <dbReference type="EMBL" id="KJA09062.1"/>
    </source>
</evidence>
<dbReference type="InterPro" id="IPR052042">
    <property type="entry name" value="Tail_sheath_structural"/>
</dbReference>
<evidence type="ECO:0000259" key="4">
    <source>
        <dbReference type="Pfam" id="PF22671"/>
    </source>
</evidence>
<dbReference type="Pfam" id="PF04984">
    <property type="entry name" value="Phage_sheath_1"/>
    <property type="match status" value="1"/>
</dbReference>
<evidence type="ECO:0000256" key="1">
    <source>
        <dbReference type="ARBA" id="ARBA00008005"/>
    </source>
</evidence>
<dbReference type="STRING" id="80878.RP29_18455"/>
<name>A0A0D7K508_9BURK</name>
<proteinExistence type="inferred from homology"/>
<dbReference type="InterPro" id="IPR035089">
    <property type="entry name" value="Phage_sheath_subtilisin"/>
</dbReference>
<dbReference type="Pfam" id="PF22671">
    <property type="entry name" value="Gp18_domIII_N"/>
    <property type="match status" value="1"/>
</dbReference>
<sequence>MSLAGYHHGVRVSEVNTGTTTLRIVSTAVIGLIATGPTADAAAFPLNTPVLFTNIAKALDKAGQDGTLPVALRAIAEQARPVVVVVRVGVGVASGEGEDAVTAEAAQTSLVIGTNTGGNRTGIQALLTAQQKLGVKPRILGAPGLDTKPVADALTSAAEQLRAMAYVSAHGAEDVSQALAYAEGFGKRETMVIWPDFKAWDTEANAAVPVPAVAYAMGLRAKIDREQGWHKSLSNVPLNGPVGITKDVYFDLQNPASDTTLLNEGNVTTLINYQGYRLWGSRTCSTEELFRFETATRTAHVLADTVAEGHFEFIDKPLHPSLVKDIIEGINARFRSLKAQGYILDGKAWYDTEVNTTETLKSGKLVIDYDYTPVPPLEDLGFQQRITDKYYADFALRVATGQ</sequence>
<feature type="domain" description="Tail sheath protein C-terminal" evidence="3">
    <location>
        <begin position="286"/>
        <end position="387"/>
    </location>
</feature>
<feature type="domain" description="Tail sheath protein Gp18-like" evidence="4">
    <location>
        <begin position="29"/>
        <end position="88"/>
    </location>
</feature>
<dbReference type="PATRIC" id="fig|80878.5.peg.3657"/>
<dbReference type="RefSeq" id="WP_044402168.1">
    <property type="nucleotide sequence ID" value="NZ_JXYQ01000073.1"/>
</dbReference>
<accession>A0A0D7K508</accession>
<dbReference type="PANTHER" id="PTHR35861">
    <property type="match status" value="1"/>
</dbReference>
<dbReference type="InterPro" id="IPR020287">
    <property type="entry name" value="Tail_sheath_C"/>
</dbReference>
<keyword evidence="6" id="KW-1185">Reference proteome</keyword>
<dbReference type="PANTHER" id="PTHR35861:SF1">
    <property type="entry name" value="PHAGE TAIL SHEATH PROTEIN"/>
    <property type="match status" value="1"/>
</dbReference>
<dbReference type="InterPro" id="IPR054564">
    <property type="entry name" value="Gp18_domIII_N"/>
</dbReference>
<dbReference type="AlphaFoldDB" id="A0A0D7K508"/>
<dbReference type="Pfam" id="PF17482">
    <property type="entry name" value="Phage_sheath_1C"/>
    <property type="match status" value="1"/>
</dbReference>
<evidence type="ECO:0000259" key="3">
    <source>
        <dbReference type="Pfam" id="PF17482"/>
    </source>
</evidence>
<evidence type="ECO:0000259" key="2">
    <source>
        <dbReference type="Pfam" id="PF04984"/>
    </source>
</evidence>
<comment type="similarity">
    <text evidence="1">Belongs to the myoviridae tail sheath protein family.</text>
</comment>